<dbReference type="HOGENOM" id="CLU_024199_1_1_1"/>
<evidence type="ECO:0000256" key="1">
    <source>
        <dbReference type="SAM" id="MobiDB-lite"/>
    </source>
</evidence>
<dbReference type="EMBL" id="KL198019">
    <property type="protein sequence ID" value="KDQ19468.1"/>
    <property type="molecule type" value="Genomic_DNA"/>
</dbReference>
<sequence length="577" mass="64481">MESVSPIVAQLHKALTDELRSRQVLDPGSADDPIQAARSNLDEEIKAAELAFRAYEAHSSREIEALRRRRNQLAPVLRLPNETLSSTLLFAVRGFEKYTAGIQCLFTIASVCRAWRDVALGCPSLWARLERVPLPLFSLLLARSKQAPLDIIFDQKFALPLEENELSEYIALISQHAHQWRTLIFRYPVFDEIMLSLLSSAPHLEVLVLDGGPPFYAQAIDSSTLFPHSFVDHTPSLRELTLRAIFIPFTHPIYSNLVKMELDHIEYVKPGSLREFFQALEASPLLEELALGFLLFSFPSVAGPSSPVSLPRLQTLKLLFLKPSWAPTYFLSHLSIPPSAYLELAGDTELGSDLSTILPPYPNTHYNLPNLSSITTLVIQVQAVAYAMSGSSRDKDLFVFELSADPLEELAAMISNLGRVFPMPLLDSVAFGYFHLDSDQANLELAAVCRDFFDRHPTIKILACKDCHESVLEILSTTTPSLICPRLQHLTVERGALSPQRLIEIVELRAKPRKTTPGNAEAENGGGSDSVDDERLSQVVIVSCPQFTEAHISTLRERVQTEYKERDFLGSDEYESE</sequence>
<dbReference type="Gene3D" id="3.80.10.10">
    <property type="entry name" value="Ribonuclease Inhibitor"/>
    <property type="match status" value="1"/>
</dbReference>
<dbReference type="Proteomes" id="UP000027195">
    <property type="component" value="Unassembled WGS sequence"/>
</dbReference>
<keyword evidence="3" id="KW-1185">Reference proteome</keyword>
<accession>A0A067MUP4</accession>
<evidence type="ECO:0000313" key="2">
    <source>
        <dbReference type="EMBL" id="KDQ19468.1"/>
    </source>
</evidence>
<name>A0A067MUP4_BOTB1</name>
<dbReference type="InterPro" id="IPR032675">
    <property type="entry name" value="LRR_dom_sf"/>
</dbReference>
<dbReference type="InParanoid" id="A0A067MUP4"/>
<organism evidence="2 3">
    <name type="scientific">Botryobasidium botryosum (strain FD-172 SS1)</name>
    <dbReference type="NCBI Taxonomy" id="930990"/>
    <lineage>
        <taxon>Eukaryota</taxon>
        <taxon>Fungi</taxon>
        <taxon>Dikarya</taxon>
        <taxon>Basidiomycota</taxon>
        <taxon>Agaricomycotina</taxon>
        <taxon>Agaricomycetes</taxon>
        <taxon>Cantharellales</taxon>
        <taxon>Botryobasidiaceae</taxon>
        <taxon>Botryobasidium</taxon>
    </lineage>
</organism>
<dbReference type="SUPFAM" id="SSF52047">
    <property type="entry name" value="RNI-like"/>
    <property type="match status" value="1"/>
</dbReference>
<dbReference type="AlphaFoldDB" id="A0A067MUP4"/>
<protein>
    <submittedName>
        <fullName evidence="2">Uncharacterized protein</fullName>
    </submittedName>
</protein>
<feature type="region of interest" description="Disordered" evidence="1">
    <location>
        <begin position="514"/>
        <end position="533"/>
    </location>
</feature>
<evidence type="ECO:0000313" key="3">
    <source>
        <dbReference type="Proteomes" id="UP000027195"/>
    </source>
</evidence>
<proteinExistence type="predicted"/>
<gene>
    <name evidence="2" type="ORF">BOTBODRAFT_28043</name>
</gene>
<dbReference type="STRING" id="930990.A0A067MUP4"/>
<reference evidence="3" key="1">
    <citation type="journal article" date="2014" name="Proc. Natl. Acad. Sci. U.S.A.">
        <title>Extensive sampling of basidiomycete genomes demonstrates inadequacy of the white-rot/brown-rot paradigm for wood decay fungi.</title>
        <authorList>
            <person name="Riley R."/>
            <person name="Salamov A.A."/>
            <person name="Brown D.W."/>
            <person name="Nagy L.G."/>
            <person name="Floudas D."/>
            <person name="Held B.W."/>
            <person name="Levasseur A."/>
            <person name="Lombard V."/>
            <person name="Morin E."/>
            <person name="Otillar R."/>
            <person name="Lindquist E.A."/>
            <person name="Sun H."/>
            <person name="LaButti K.M."/>
            <person name="Schmutz J."/>
            <person name="Jabbour D."/>
            <person name="Luo H."/>
            <person name="Baker S.E."/>
            <person name="Pisabarro A.G."/>
            <person name="Walton J.D."/>
            <person name="Blanchette R.A."/>
            <person name="Henrissat B."/>
            <person name="Martin F."/>
            <person name="Cullen D."/>
            <person name="Hibbett D.S."/>
            <person name="Grigoriev I.V."/>
        </authorList>
    </citation>
    <scope>NUCLEOTIDE SEQUENCE [LARGE SCALE GENOMIC DNA]</scope>
    <source>
        <strain evidence="3">FD-172 SS1</strain>
    </source>
</reference>
<dbReference type="OrthoDB" id="2959602at2759"/>